<name>A0ABX8U5C0_9ACTN</name>
<evidence type="ECO:0000259" key="3">
    <source>
        <dbReference type="Pfam" id="PF09076"/>
    </source>
</evidence>
<sequence length="120" mass="13077">MTSILRRLLAVGAAPATVAPAIPAAPVLAINTVPCNQSEYTKVNWHNTNIHGGTGYHVTCFANGGEYDFTGWHIGDTQWLDQISTGNNRVQWYGDGRWQPEGGIDKRAGSGRRPCRTEPI</sequence>
<feature type="region of interest" description="Disordered" evidence="1">
    <location>
        <begin position="96"/>
        <end position="120"/>
    </location>
</feature>
<feature type="signal peptide" evidence="2">
    <location>
        <begin position="1"/>
        <end position="24"/>
    </location>
</feature>
<keyword evidence="5" id="KW-1185">Reference proteome</keyword>
<reference evidence="4 5" key="1">
    <citation type="journal article" date="2021" name="ACS Chem. Biol.">
        <title>Genomic-Led Discovery of a Novel Glycopeptide Antibiotic by Nonomuraea coxensis DSM 45129.</title>
        <authorList>
            <person name="Yushchuk O."/>
            <person name="Vior N.M."/>
            <person name="Andreo-Vidal A."/>
            <person name="Berini F."/>
            <person name="Ruckert C."/>
            <person name="Busche T."/>
            <person name="Binda E."/>
            <person name="Kalinowski J."/>
            <person name="Truman A.W."/>
            <person name="Marinelli F."/>
        </authorList>
    </citation>
    <scope>NUCLEOTIDE SEQUENCE [LARGE SCALE GENOMIC DNA]</scope>
    <source>
        <strain evidence="4 5">DSM 45129</strain>
    </source>
</reference>
<organism evidence="4 5">
    <name type="scientific">Nonomuraea coxensis DSM 45129</name>
    <dbReference type="NCBI Taxonomy" id="1122611"/>
    <lineage>
        <taxon>Bacteria</taxon>
        <taxon>Bacillati</taxon>
        <taxon>Actinomycetota</taxon>
        <taxon>Actinomycetes</taxon>
        <taxon>Streptosporangiales</taxon>
        <taxon>Streptosporangiaceae</taxon>
        <taxon>Nonomuraea</taxon>
    </lineage>
</organism>
<dbReference type="Gene3D" id="2.60.20.30">
    <property type="match status" value="1"/>
</dbReference>
<dbReference type="EMBL" id="CP068985">
    <property type="protein sequence ID" value="QYC41832.1"/>
    <property type="molecule type" value="Genomic_DNA"/>
</dbReference>
<evidence type="ECO:0000256" key="2">
    <source>
        <dbReference type="SAM" id="SignalP"/>
    </source>
</evidence>
<dbReference type="Proteomes" id="UP000824681">
    <property type="component" value="Chromosome"/>
</dbReference>
<feature type="chain" id="PRO_5045305174" evidence="2">
    <location>
        <begin position="25"/>
        <end position="120"/>
    </location>
</feature>
<dbReference type="Pfam" id="PF09076">
    <property type="entry name" value="Crystall_2"/>
    <property type="match status" value="1"/>
</dbReference>
<evidence type="ECO:0000256" key="1">
    <source>
        <dbReference type="SAM" id="MobiDB-lite"/>
    </source>
</evidence>
<gene>
    <name evidence="4" type="ORF">Nocox_21130</name>
</gene>
<dbReference type="InterPro" id="IPR011024">
    <property type="entry name" value="G_crystallin-like"/>
</dbReference>
<accession>A0ABX8U5C0</accession>
<evidence type="ECO:0000313" key="4">
    <source>
        <dbReference type="EMBL" id="QYC41832.1"/>
    </source>
</evidence>
<feature type="domain" description="Streptomyces killer toxin-like beta/gamma crystallin" evidence="3">
    <location>
        <begin position="51"/>
        <end position="93"/>
    </location>
</feature>
<proteinExistence type="predicted"/>
<dbReference type="InterPro" id="IPR015161">
    <property type="entry name" value="Sklp_toxin_b/g_crystallin"/>
</dbReference>
<dbReference type="InterPro" id="IPR015791">
    <property type="entry name" value="Antimic/Inh_G_crystallin-like"/>
</dbReference>
<evidence type="ECO:0000313" key="5">
    <source>
        <dbReference type="Proteomes" id="UP000824681"/>
    </source>
</evidence>
<dbReference type="SUPFAM" id="SSF49695">
    <property type="entry name" value="gamma-Crystallin-like"/>
    <property type="match status" value="1"/>
</dbReference>
<keyword evidence="2" id="KW-0732">Signal</keyword>
<protein>
    <submittedName>
        <fullName evidence="4">Killer toxin-like protein</fullName>
    </submittedName>
</protein>